<keyword evidence="5" id="KW-1185">Reference proteome</keyword>
<reference evidence="4" key="1">
    <citation type="submission" date="2021-01" db="EMBL/GenBank/DDBJ databases">
        <title>Whole genome shotgun sequence of Actinocatenispora rupis NBRC 107355.</title>
        <authorList>
            <person name="Komaki H."/>
            <person name="Tamura T."/>
        </authorList>
    </citation>
    <scope>NUCLEOTIDE SEQUENCE</scope>
    <source>
        <strain evidence="4">NBRC 107355</strain>
    </source>
</reference>
<dbReference type="SUPFAM" id="SSF46689">
    <property type="entry name" value="Homeodomain-like"/>
    <property type="match status" value="1"/>
</dbReference>
<dbReference type="PANTHER" id="PTHR30055">
    <property type="entry name" value="HTH-TYPE TRANSCRIPTIONAL REGULATOR RUTR"/>
    <property type="match status" value="1"/>
</dbReference>
<dbReference type="PROSITE" id="PS50977">
    <property type="entry name" value="HTH_TETR_2"/>
    <property type="match status" value="1"/>
</dbReference>
<feature type="domain" description="HTH tetR-type" evidence="3">
    <location>
        <begin position="10"/>
        <end position="70"/>
    </location>
</feature>
<evidence type="ECO:0000313" key="5">
    <source>
        <dbReference type="Proteomes" id="UP000612808"/>
    </source>
</evidence>
<dbReference type="Proteomes" id="UP000612808">
    <property type="component" value="Unassembled WGS sequence"/>
</dbReference>
<dbReference type="InterPro" id="IPR009057">
    <property type="entry name" value="Homeodomain-like_sf"/>
</dbReference>
<accession>A0A8J3J2J8</accession>
<dbReference type="InterPro" id="IPR050109">
    <property type="entry name" value="HTH-type_TetR-like_transc_reg"/>
</dbReference>
<feature type="DNA-binding region" description="H-T-H motif" evidence="2">
    <location>
        <begin position="33"/>
        <end position="52"/>
    </location>
</feature>
<organism evidence="4 5">
    <name type="scientific">Actinocatenispora rupis</name>
    <dbReference type="NCBI Taxonomy" id="519421"/>
    <lineage>
        <taxon>Bacteria</taxon>
        <taxon>Bacillati</taxon>
        <taxon>Actinomycetota</taxon>
        <taxon>Actinomycetes</taxon>
        <taxon>Micromonosporales</taxon>
        <taxon>Micromonosporaceae</taxon>
        <taxon>Actinocatenispora</taxon>
    </lineage>
</organism>
<sequence>MAPTTADRGREVRQRLLDTAAALIAERGWTAVSTRVLAERAGVAAGVVHYHFGSVPALLREAALAAVRGVLDRFGPALAAAGTADELVALLVSGLEPYDGTDPTSLLFAETYLAATRDEALRADLGELVTSFRRLLADRLAALRVAAPEATAALLAATVDGVMLHRPLVPGPTPDEAATVLSRLVTGDARRRTGKGRS</sequence>
<dbReference type="InterPro" id="IPR041583">
    <property type="entry name" value="TetR_C_31"/>
</dbReference>
<dbReference type="GO" id="GO:0000976">
    <property type="term" value="F:transcription cis-regulatory region binding"/>
    <property type="evidence" value="ECO:0007669"/>
    <property type="project" value="TreeGrafter"/>
</dbReference>
<dbReference type="SUPFAM" id="SSF48498">
    <property type="entry name" value="Tetracyclin repressor-like, C-terminal domain"/>
    <property type="match status" value="1"/>
</dbReference>
<keyword evidence="1 2" id="KW-0238">DNA-binding</keyword>
<dbReference type="AlphaFoldDB" id="A0A8J3J2J8"/>
<dbReference type="EMBL" id="BOMB01000010">
    <property type="protein sequence ID" value="GID10930.1"/>
    <property type="molecule type" value="Genomic_DNA"/>
</dbReference>
<dbReference type="PANTHER" id="PTHR30055:SF226">
    <property type="entry name" value="HTH-TYPE TRANSCRIPTIONAL REGULATOR PKSA"/>
    <property type="match status" value="1"/>
</dbReference>
<protein>
    <submittedName>
        <fullName evidence="4">TetR family transcriptional regulator</fullName>
    </submittedName>
</protein>
<evidence type="ECO:0000256" key="1">
    <source>
        <dbReference type="ARBA" id="ARBA00023125"/>
    </source>
</evidence>
<comment type="caution">
    <text evidence="4">The sequence shown here is derived from an EMBL/GenBank/DDBJ whole genome shotgun (WGS) entry which is preliminary data.</text>
</comment>
<proteinExistence type="predicted"/>
<dbReference type="InterPro" id="IPR036271">
    <property type="entry name" value="Tet_transcr_reg_TetR-rel_C_sf"/>
</dbReference>
<evidence type="ECO:0000259" key="3">
    <source>
        <dbReference type="PROSITE" id="PS50977"/>
    </source>
</evidence>
<dbReference type="PRINTS" id="PR00455">
    <property type="entry name" value="HTHTETR"/>
</dbReference>
<dbReference type="InterPro" id="IPR001647">
    <property type="entry name" value="HTH_TetR"/>
</dbReference>
<evidence type="ECO:0000256" key="2">
    <source>
        <dbReference type="PROSITE-ProRule" id="PRU00335"/>
    </source>
</evidence>
<dbReference type="Pfam" id="PF00440">
    <property type="entry name" value="TetR_N"/>
    <property type="match status" value="1"/>
</dbReference>
<dbReference type="GO" id="GO:0003700">
    <property type="term" value="F:DNA-binding transcription factor activity"/>
    <property type="evidence" value="ECO:0007669"/>
    <property type="project" value="TreeGrafter"/>
</dbReference>
<dbReference type="RefSeq" id="WP_203656565.1">
    <property type="nucleotide sequence ID" value="NZ_BAAAZM010000004.1"/>
</dbReference>
<dbReference type="Pfam" id="PF17940">
    <property type="entry name" value="TetR_C_31"/>
    <property type="match status" value="1"/>
</dbReference>
<dbReference type="Gene3D" id="1.10.357.10">
    <property type="entry name" value="Tetracycline Repressor, domain 2"/>
    <property type="match status" value="1"/>
</dbReference>
<name>A0A8J3J2J8_9ACTN</name>
<gene>
    <name evidence="4" type="ORF">Aru02nite_18190</name>
</gene>
<evidence type="ECO:0000313" key="4">
    <source>
        <dbReference type="EMBL" id="GID10930.1"/>
    </source>
</evidence>